<gene>
    <name evidence="2" type="ORF">VITISV_029025</name>
</gene>
<organism evidence="2">
    <name type="scientific">Vitis vinifera</name>
    <name type="common">Grape</name>
    <dbReference type="NCBI Taxonomy" id="29760"/>
    <lineage>
        <taxon>Eukaryota</taxon>
        <taxon>Viridiplantae</taxon>
        <taxon>Streptophyta</taxon>
        <taxon>Embryophyta</taxon>
        <taxon>Tracheophyta</taxon>
        <taxon>Spermatophyta</taxon>
        <taxon>Magnoliopsida</taxon>
        <taxon>eudicotyledons</taxon>
        <taxon>Gunneridae</taxon>
        <taxon>Pentapetalae</taxon>
        <taxon>rosids</taxon>
        <taxon>Vitales</taxon>
        <taxon>Vitaceae</taxon>
        <taxon>Viteae</taxon>
        <taxon>Vitis</taxon>
    </lineage>
</organism>
<dbReference type="InterPro" id="IPR043502">
    <property type="entry name" value="DNA/RNA_pol_sf"/>
</dbReference>
<feature type="domain" description="Reverse transcriptase Ty1/copia-type" evidence="1">
    <location>
        <begin position="156"/>
        <end position="235"/>
    </location>
</feature>
<dbReference type="AlphaFoldDB" id="A5AMB7"/>
<evidence type="ECO:0000313" key="2">
    <source>
        <dbReference type="EMBL" id="CAN82343.1"/>
    </source>
</evidence>
<accession>A5AMB7</accession>
<dbReference type="Pfam" id="PF07727">
    <property type="entry name" value="RVT_2"/>
    <property type="match status" value="2"/>
</dbReference>
<sequence>MAGLGYLDKFPMDIESTLELDSEGASIFMGPIGPRSELIYLVGMGYEGQIGSKFTFVHKGILVIMKCCIGKKLRIVMHVPNLIRTWKTEISGFFPSSIAKDKPIRDIKPPQRYAKAYLVAYALNMAECIDSNMESLHKNGTWDLMRLPKEILRIGKDRYKARLVAKGYNQISSIDFTDVFSPVVKYSLIQALLGIVTMHDFELKQLDVKTVFLHGELKEDIYMQQLKGFIVLGKEDSSDDGSLVYLLLYVDDMLIIAKNKEEIRKVKVQLIKEFEMKDLGATKKILGMEILRDRKVGKLYLSQKGYIEKILHRFNMQNVKPRTKHIDVRYHFVRDIIARGDIVVGNVSTHDNHVDMMTKTLPIAKFRHCLDLVFKDFYSGRLILSPFIPIFDIMDYFSPLLVAFPI</sequence>
<proteinExistence type="predicted"/>
<feature type="domain" description="Reverse transcriptase Ty1/copia-type" evidence="1">
    <location>
        <begin position="245"/>
        <end position="323"/>
    </location>
</feature>
<reference evidence="2" key="1">
    <citation type="journal article" date="2007" name="PLoS ONE">
        <title>The first genome sequence of an elite grapevine cultivar (Pinot noir Vitis vinifera L.): coping with a highly heterozygous genome.</title>
        <authorList>
            <person name="Velasco R."/>
            <person name="Zharkikh A."/>
            <person name="Troggio M."/>
            <person name="Cartwright D.A."/>
            <person name="Cestaro A."/>
            <person name="Pruss D."/>
            <person name="Pindo M."/>
            <person name="FitzGerald L.M."/>
            <person name="Vezzulli S."/>
            <person name="Reid J."/>
            <person name="Malacarne G."/>
            <person name="Iliev D."/>
            <person name="Coppola G."/>
            <person name="Wardell B."/>
            <person name="Micheletti D."/>
            <person name="Macalma T."/>
            <person name="Facci M."/>
            <person name="Mitchell J.T."/>
            <person name="Perazzolli M."/>
            <person name="Eldredge G."/>
            <person name="Gatto P."/>
            <person name="Oyzerski R."/>
            <person name="Moretto M."/>
            <person name="Gutin N."/>
            <person name="Stefanini M."/>
            <person name="Chen Y."/>
            <person name="Segala C."/>
            <person name="Davenport C."/>
            <person name="Dematte L."/>
            <person name="Mraz A."/>
            <person name="Battilana J."/>
            <person name="Stormo K."/>
            <person name="Costa F."/>
            <person name="Tao Q."/>
            <person name="Si-Ammour A."/>
            <person name="Harkins T."/>
            <person name="Lackey A."/>
            <person name="Perbost C."/>
            <person name="Taillon B."/>
            <person name="Stella A."/>
            <person name="Solovyev V."/>
            <person name="Fawcett J.A."/>
            <person name="Sterck L."/>
            <person name="Vandepoele K."/>
            <person name="Grando S.M."/>
            <person name="Toppo S."/>
            <person name="Moser C."/>
            <person name="Lanchbury J."/>
            <person name="Bogden R."/>
            <person name="Skolnick M."/>
            <person name="Sgaramella V."/>
            <person name="Bhatnagar S.K."/>
            <person name="Fontana P."/>
            <person name="Gutin A."/>
            <person name="Van de Peer Y."/>
            <person name="Salamini F."/>
            <person name="Viola R."/>
        </authorList>
    </citation>
    <scope>NUCLEOTIDE SEQUENCE</scope>
</reference>
<name>A5AMB7_VITVI</name>
<dbReference type="InterPro" id="IPR013103">
    <property type="entry name" value="RVT_2"/>
</dbReference>
<evidence type="ECO:0000259" key="1">
    <source>
        <dbReference type="Pfam" id="PF07727"/>
    </source>
</evidence>
<dbReference type="SUPFAM" id="SSF56672">
    <property type="entry name" value="DNA/RNA polymerases"/>
    <property type="match status" value="1"/>
</dbReference>
<dbReference type="ExpressionAtlas" id="A5AMB7">
    <property type="expression patterns" value="baseline and differential"/>
</dbReference>
<protein>
    <recommendedName>
        <fullName evidence="1">Reverse transcriptase Ty1/copia-type domain-containing protein</fullName>
    </recommendedName>
</protein>
<dbReference type="EMBL" id="AM430041">
    <property type="protein sequence ID" value="CAN82343.1"/>
    <property type="molecule type" value="Genomic_DNA"/>
</dbReference>